<evidence type="ECO:0000313" key="4">
    <source>
        <dbReference type="Proteomes" id="UP000199060"/>
    </source>
</evidence>
<name>A0A1G6MU04_9BACT</name>
<keyword evidence="3" id="KW-0378">Hydrolase</keyword>
<dbReference type="RefSeq" id="WP_087941216.1">
    <property type="nucleotide sequence ID" value="NZ_FNAC01000002.1"/>
</dbReference>
<protein>
    <submittedName>
        <fullName evidence="3">CAAX protease self-immunity</fullName>
    </submittedName>
</protein>
<dbReference type="Pfam" id="PF02517">
    <property type="entry name" value="Rce1-like"/>
    <property type="match status" value="1"/>
</dbReference>
<keyword evidence="3" id="KW-0645">Protease</keyword>
<dbReference type="InterPro" id="IPR003675">
    <property type="entry name" value="Rce1/LyrA-like_dom"/>
</dbReference>
<proteinExistence type="predicted"/>
<feature type="transmembrane region" description="Helical" evidence="1">
    <location>
        <begin position="54"/>
        <end position="77"/>
    </location>
</feature>
<keyword evidence="4" id="KW-1185">Reference proteome</keyword>
<reference evidence="4" key="1">
    <citation type="submission" date="2016-10" db="EMBL/GenBank/DDBJ databases">
        <authorList>
            <person name="Varghese N."/>
            <person name="Submissions S."/>
        </authorList>
    </citation>
    <scope>NUCLEOTIDE SEQUENCE [LARGE SCALE GENOMIC DNA]</scope>
    <source>
        <strain evidence="4">DSM 23095</strain>
    </source>
</reference>
<dbReference type="GO" id="GO:0004175">
    <property type="term" value="F:endopeptidase activity"/>
    <property type="evidence" value="ECO:0007669"/>
    <property type="project" value="UniProtKB-ARBA"/>
</dbReference>
<evidence type="ECO:0000256" key="1">
    <source>
        <dbReference type="SAM" id="Phobius"/>
    </source>
</evidence>
<dbReference type="EMBL" id="FNAC01000002">
    <property type="protein sequence ID" value="SDC59078.1"/>
    <property type="molecule type" value="Genomic_DNA"/>
</dbReference>
<feature type="transmembrane region" description="Helical" evidence="1">
    <location>
        <begin position="113"/>
        <end position="129"/>
    </location>
</feature>
<keyword evidence="1" id="KW-0472">Membrane</keyword>
<evidence type="ECO:0000313" key="3">
    <source>
        <dbReference type="EMBL" id="SDC59078.1"/>
    </source>
</evidence>
<accession>A0A1G6MU04</accession>
<dbReference type="AlphaFoldDB" id="A0A1G6MU04"/>
<keyword evidence="1" id="KW-0812">Transmembrane</keyword>
<feature type="transmembrane region" description="Helical" evidence="1">
    <location>
        <begin position="12"/>
        <end position="34"/>
    </location>
</feature>
<organism evidence="3 4">
    <name type="scientific">Algoriphagus faecimaris</name>
    <dbReference type="NCBI Taxonomy" id="686796"/>
    <lineage>
        <taxon>Bacteria</taxon>
        <taxon>Pseudomonadati</taxon>
        <taxon>Bacteroidota</taxon>
        <taxon>Cytophagia</taxon>
        <taxon>Cytophagales</taxon>
        <taxon>Cyclobacteriaceae</taxon>
        <taxon>Algoriphagus</taxon>
    </lineage>
</organism>
<feature type="transmembrane region" description="Helical" evidence="1">
    <location>
        <begin position="136"/>
        <end position="158"/>
    </location>
</feature>
<dbReference type="GO" id="GO:0006508">
    <property type="term" value="P:proteolysis"/>
    <property type="evidence" value="ECO:0007669"/>
    <property type="project" value="UniProtKB-KW"/>
</dbReference>
<feature type="domain" description="CAAX prenyl protease 2/Lysostaphin resistance protein A-like" evidence="2">
    <location>
        <begin position="57"/>
        <end position="150"/>
    </location>
</feature>
<keyword evidence="1" id="KW-1133">Transmembrane helix</keyword>
<evidence type="ECO:0000259" key="2">
    <source>
        <dbReference type="Pfam" id="PF02517"/>
    </source>
</evidence>
<dbReference type="Proteomes" id="UP000199060">
    <property type="component" value="Unassembled WGS sequence"/>
</dbReference>
<sequence length="163" mass="19085">MIKKIENYLIKTGSNFVILIFVIFIFLISILYNILLQLFTIKSKVDSIQFYDSILEIFIFAVVLAPVIETFIFLYLFFHFLKTKLNSRYIIFLSALCFSLIHFPKNFSVTETLNVFIVGLILAYAYKIFSYKNKPAFWYVVAIHAFINLIGIMTHFFLPEVSS</sequence>
<dbReference type="GO" id="GO:0080120">
    <property type="term" value="P:CAAX-box protein maturation"/>
    <property type="evidence" value="ECO:0007669"/>
    <property type="project" value="UniProtKB-ARBA"/>
</dbReference>
<feature type="transmembrane region" description="Helical" evidence="1">
    <location>
        <begin position="89"/>
        <end position="107"/>
    </location>
</feature>
<gene>
    <name evidence="3" type="ORF">SAMN04488104_100269</name>
</gene>